<proteinExistence type="inferred from homology"/>
<keyword evidence="3" id="KW-0560">Oxidoreductase</keyword>
<dbReference type="Proteomes" id="UP000307943">
    <property type="component" value="Unassembled WGS sequence"/>
</dbReference>
<dbReference type="NCBIfam" id="TIGR03860">
    <property type="entry name" value="FMN_nitrolo"/>
    <property type="match status" value="1"/>
</dbReference>
<feature type="binding site" evidence="6">
    <location>
        <position position="53"/>
    </location>
    <ligand>
        <name>FMN</name>
        <dbReference type="ChEBI" id="CHEBI:58210"/>
    </ligand>
</feature>
<comment type="caution">
    <text evidence="8">The sequence shown here is derived from an EMBL/GenBank/DDBJ whole genome shotgun (WGS) entry which is preliminary data.</text>
</comment>
<dbReference type="PIRSF" id="PIRSF000337">
    <property type="entry name" value="NTA_MOA"/>
    <property type="match status" value="1"/>
</dbReference>
<dbReference type="SUPFAM" id="SSF51679">
    <property type="entry name" value="Bacterial luciferase-like"/>
    <property type="match status" value="1"/>
</dbReference>
<dbReference type="OrthoDB" id="3265338at2"/>
<feature type="binding site" evidence="6">
    <location>
        <position position="140"/>
    </location>
    <ligand>
        <name>FMN</name>
        <dbReference type="ChEBI" id="CHEBI:58210"/>
    </ligand>
</feature>
<evidence type="ECO:0000256" key="4">
    <source>
        <dbReference type="ARBA" id="ARBA00023033"/>
    </source>
</evidence>
<dbReference type="PANTHER" id="PTHR30011:SF16">
    <property type="entry name" value="C2H2 FINGER DOMAIN TRANSCRIPTION FACTOR (EUROFUNG)-RELATED"/>
    <property type="match status" value="1"/>
</dbReference>
<accession>A0A5C4T4X8</accession>
<dbReference type="InterPro" id="IPR051260">
    <property type="entry name" value="Diverse_substr_monoxygenases"/>
</dbReference>
<keyword evidence="4" id="KW-0503">Monooxygenase</keyword>
<evidence type="ECO:0000256" key="5">
    <source>
        <dbReference type="ARBA" id="ARBA00033748"/>
    </source>
</evidence>
<dbReference type="AlphaFoldDB" id="A0A5C4T4X8"/>
<comment type="similarity">
    <text evidence="5">Belongs to the NtaA/SnaA/DszA monooxygenase family.</text>
</comment>
<protein>
    <submittedName>
        <fullName evidence="8">LLM class flavin-dependent oxidoreductase</fullName>
    </submittedName>
</protein>
<dbReference type="EMBL" id="VDCQ01000034">
    <property type="protein sequence ID" value="TNJ64083.1"/>
    <property type="molecule type" value="Genomic_DNA"/>
</dbReference>
<dbReference type="GO" id="GO:0004497">
    <property type="term" value="F:monooxygenase activity"/>
    <property type="evidence" value="ECO:0007669"/>
    <property type="project" value="UniProtKB-KW"/>
</dbReference>
<reference evidence="8 9" key="1">
    <citation type="submission" date="2019-05" db="EMBL/GenBank/DDBJ databases">
        <title>We sequenced the genome of Paenibacillus hemerocallicola KCTC 33185 for further insight into its adaptation and study the phylogeny of Paenibacillus.</title>
        <authorList>
            <person name="Narsing Rao M.P."/>
        </authorList>
    </citation>
    <scope>NUCLEOTIDE SEQUENCE [LARGE SCALE GENOMIC DNA]</scope>
    <source>
        <strain evidence="8 9">KCTC 33185</strain>
    </source>
</reference>
<evidence type="ECO:0000256" key="2">
    <source>
        <dbReference type="ARBA" id="ARBA00022643"/>
    </source>
</evidence>
<evidence type="ECO:0000256" key="6">
    <source>
        <dbReference type="PIRSR" id="PIRSR000337-1"/>
    </source>
</evidence>
<evidence type="ECO:0000313" key="8">
    <source>
        <dbReference type="EMBL" id="TNJ64083.1"/>
    </source>
</evidence>
<name>A0A5C4T4X8_9BACL</name>
<keyword evidence="9" id="KW-1185">Reference proteome</keyword>
<sequence length="437" mass="48542">MKLGARFFGIGKSSRTAWRHPLVDLGANVSLDHHVQQAQIAEAGKFDFIFMADSPYIDGSSTPSVLNRLEPLTILSAVAAVTRKIGLVGTVTTSFSEPYTVARQFASLDHISGGRAGWNVVTTGLEGAARNYGRTEHLPHDVRYRLAEEHLQVVRGLWDSWEDDAFVGDKATGRFYDPAKLHELNHKGEFFAVQGPLNIARSRQGQPVIFQAGGSESGRNLAARSASAIYTTPETLEEAQDFYKDMKRRVADSGRSPDDLLIFPGISQIAGHTEEEARRKYREVAGDIAIEEALLQIQHKFPSVRFADYPLDEPFPDIGDDGSNGYRSLTDRIKRVAKRESLTLRETALRFGTPDDTFVGSAIQVADTMQEWFEQGAADGFLVGSAHPDGLAYFVERVIPILRQRNLFRSEYEHDTLRGNLGLAFPENRYSKARVGR</sequence>
<dbReference type="InterPro" id="IPR016215">
    <property type="entry name" value="NTA_MOA"/>
</dbReference>
<evidence type="ECO:0000256" key="1">
    <source>
        <dbReference type="ARBA" id="ARBA00022630"/>
    </source>
</evidence>
<evidence type="ECO:0000256" key="3">
    <source>
        <dbReference type="ARBA" id="ARBA00023002"/>
    </source>
</evidence>
<keyword evidence="1 6" id="KW-0285">Flavoprotein</keyword>
<dbReference type="PANTHER" id="PTHR30011">
    <property type="entry name" value="ALKANESULFONATE MONOOXYGENASE-RELATED"/>
    <property type="match status" value="1"/>
</dbReference>
<evidence type="ECO:0000313" key="9">
    <source>
        <dbReference type="Proteomes" id="UP000307943"/>
    </source>
</evidence>
<dbReference type="InterPro" id="IPR036661">
    <property type="entry name" value="Luciferase-like_sf"/>
</dbReference>
<dbReference type="Gene3D" id="3.20.20.30">
    <property type="entry name" value="Luciferase-like domain"/>
    <property type="match status" value="1"/>
</dbReference>
<organism evidence="8 9">
    <name type="scientific">Paenibacillus hemerocallicola</name>
    <dbReference type="NCBI Taxonomy" id="1172614"/>
    <lineage>
        <taxon>Bacteria</taxon>
        <taxon>Bacillati</taxon>
        <taxon>Bacillota</taxon>
        <taxon>Bacilli</taxon>
        <taxon>Bacillales</taxon>
        <taxon>Paenibacillaceae</taxon>
        <taxon>Paenibacillus</taxon>
    </lineage>
</organism>
<dbReference type="InterPro" id="IPR011251">
    <property type="entry name" value="Luciferase-like_dom"/>
</dbReference>
<feature type="binding site" evidence="6">
    <location>
        <position position="90"/>
    </location>
    <ligand>
        <name>FMN</name>
        <dbReference type="ChEBI" id="CHEBI:58210"/>
    </ligand>
</feature>
<dbReference type="Pfam" id="PF00296">
    <property type="entry name" value="Bac_luciferase"/>
    <property type="match status" value="1"/>
</dbReference>
<evidence type="ECO:0000259" key="7">
    <source>
        <dbReference type="Pfam" id="PF00296"/>
    </source>
</evidence>
<dbReference type="GO" id="GO:0016705">
    <property type="term" value="F:oxidoreductase activity, acting on paired donors, with incorporation or reduction of molecular oxygen"/>
    <property type="evidence" value="ECO:0007669"/>
    <property type="project" value="InterPro"/>
</dbReference>
<feature type="binding site" evidence="6">
    <location>
        <position position="215"/>
    </location>
    <ligand>
        <name>FMN</name>
        <dbReference type="ChEBI" id="CHEBI:58210"/>
    </ligand>
</feature>
<feature type="binding site" evidence="6">
    <location>
        <position position="144"/>
    </location>
    <ligand>
        <name>FMN</name>
        <dbReference type="ChEBI" id="CHEBI:58210"/>
    </ligand>
</feature>
<keyword evidence="2 6" id="KW-0288">FMN</keyword>
<dbReference type="CDD" id="cd01095">
    <property type="entry name" value="Nitrilotriacetate_monoxgenase"/>
    <property type="match status" value="1"/>
</dbReference>
<gene>
    <name evidence="8" type="ORF">FE784_22310</name>
</gene>
<feature type="domain" description="Luciferase-like" evidence="7">
    <location>
        <begin position="24"/>
        <end position="377"/>
    </location>
</feature>